<dbReference type="PROSITE" id="PS50850">
    <property type="entry name" value="MFS"/>
    <property type="match status" value="1"/>
</dbReference>
<dbReference type="RefSeq" id="WP_179237804.1">
    <property type="nucleotide sequence ID" value="NZ_JACBNQ010000007.1"/>
</dbReference>
<feature type="transmembrane region" description="Helical" evidence="6">
    <location>
        <begin position="356"/>
        <end position="375"/>
    </location>
</feature>
<keyword evidence="3 6" id="KW-0812">Transmembrane</keyword>
<dbReference type="Pfam" id="PF07690">
    <property type="entry name" value="MFS_1"/>
    <property type="match status" value="2"/>
</dbReference>
<organism evidence="8 9">
    <name type="scientific">Sedimentibacter hydroxybenzoicus DSM 7310</name>
    <dbReference type="NCBI Taxonomy" id="1123245"/>
    <lineage>
        <taxon>Bacteria</taxon>
        <taxon>Bacillati</taxon>
        <taxon>Bacillota</taxon>
        <taxon>Tissierellia</taxon>
        <taxon>Sedimentibacter</taxon>
    </lineage>
</organism>
<feature type="transmembrane region" description="Helical" evidence="6">
    <location>
        <begin position="141"/>
        <end position="159"/>
    </location>
</feature>
<evidence type="ECO:0000313" key="9">
    <source>
        <dbReference type="Proteomes" id="UP000611629"/>
    </source>
</evidence>
<feature type="transmembrane region" description="Helical" evidence="6">
    <location>
        <begin position="328"/>
        <end position="350"/>
    </location>
</feature>
<dbReference type="PROSITE" id="PS00216">
    <property type="entry name" value="SUGAR_TRANSPORT_1"/>
    <property type="match status" value="1"/>
</dbReference>
<feature type="transmembrane region" description="Helical" evidence="6">
    <location>
        <begin position="270"/>
        <end position="288"/>
    </location>
</feature>
<feature type="transmembrane region" description="Helical" evidence="6">
    <location>
        <begin position="165"/>
        <end position="185"/>
    </location>
</feature>
<feature type="transmembrane region" description="Helical" evidence="6">
    <location>
        <begin position="97"/>
        <end position="120"/>
    </location>
</feature>
<evidence type="ECO:0000256" key="6">
    <source>
        <dbReference type="SAM" id="Phobius"/>
    </source>
</evidence>
<feature type="transmembrane region" description="Helical" evidence="6">
    <location>
        <begin position="240"/>
        <end position="258"/>
    </location>
</feature>
<feature type="domain" description="Major facilitator superfamily (MFS) profile" evidence="7">
    <location>
        <begin position="7"/>
        <end position="381"/>
    </location>
</feature>
<keyword evidence="4 6" id="KW-1133">Transmembrane helix</keyword>
<dbReference type="Gene3D" id="1.20.1250.20">
    <property type="entry name" value="MFS general substrate transporter like domains"/>
    <property type="match status" value="2"/>
</dbReference>
<comment type="caution">
    <text evidence="8">The sequence shown here is derived from an EMBL/GenBank/DDBJ whole genome shotgun (WGS) entry which is preliminary data.</text>
</comment>
<dbReference type="InterPro" id="IPR020846">
    <property type="entry name" value="MFS_dom"/>
</dbReference>
<evidence type="ECO:0000259" key="7">
    <source>
        <dbReference type="PROSITE" id="PS50850"/>
    </source>
</evidence>
<keyword evidence="5 6" id="KW-0472">Membrane</keyword>
<dbReference type="EMBL" id="JACBNQ010000007">
    <property type="protein sequence ID" value="NYB74113.1"/>
    <property type="molecule type" value="Genomic_DNA"/>
</dbReference>
<evidence type="ECO:0000313" key="8">
    <source>
        <dbReference type="EMBL" id="NYB74113.1"/>
    </source>
</evidence>
<reference evidence="8" key="1">
    <citation type="submission" date="2020-07" db="EMBL/GenBank/DDBJ databases">
        <title>Genomic analysis of a strain of Sedimentibacter Hydroxybenzoicus DSM7310.</title>
        <authorList>
            <person name="Ma S."/>
        </authorList>
    </citation>
    <scope>NUCLEOTIDE SEQUENCE</scope>
    <source>
        <strain evidence="8">DSM 7310</strain>
    </source>
</reference>
<evidence type="ECO:0000256" key="2">
    <source>
        <dbReference type="ARBA" id="ARBA00022448"/>
    </source>
</evidence>
<dbReference type="InterPro" id="IPR036259">
    <property type="entry name" value="MFS_trans_sf"/>
</dbReference>
<dbReference type="GO" id="GO:0022857">
    <property type="term" value="F:transmembrane transporter activity"/>
    <property type="evidence" value="ECO:0007669"/>
    <property type="project" value="InterPro"/>
</dbReference>
<feature type="transmembrane region" description="Helical" evidence="6">
    <location>
        <begin position="38"/>
        <end position="61"/>
    </location>
</feature>
<keyword evidence="9" id="KW-1185">Reference proteome</keyword>
<protein>
    <submittedName>
        <fullName evidence="8">MFS transporter</fullName>
    </submittedName>
</protein>
<dbReference type="PANTHER" id="PTHR23518">
    <property type="entry name" value="C-METHYLTRANSFERASE"/>
    <property type="match status" value="1"/>
</dbReference>
<proteinExistence type="predicted"/>
<accession>A0A974BJA6</accession>
<evidence type="ECO:0000256" key="1">
    <source>
        <dbReference type="ARBA" id="ARBA00004651"/>
    </source>
</evidence>
<comment type="subcellular location">
    <subcellularLocation>
        <location evidence="1">Cell membrane</location>
        <topology evidence="1">Multi-pass membrane protein</topology>
    </subcellularLocation>
</comment>
<dbReference type="AlphaFoldDB" id="A0A974BJA6"/>
<keyword evidence="2" id="KW-0813">Transport</keyword>
<name>A0A974BJA6_SEDHY</name>
<evidence type="ECO:0000256" key="5">
    <source>
        <dbReference type="ARBA" id="ARBA00023136"/>
    </source>
</evidence>
<evidence type="ECO:0000256" key="4">
    <source>
        <dbReference type="ARBA" id="ARBA00022989"/>
    </source>
</evidence>
<dbReference type="InterPro" id="IPR011701">
    <property type="entry name" value="MFS"/>
</dbReference>
<dbReference type="PANTHER" id="PTHR23518:SF2">
    <property type="entry name" value="MAJOR FACILITATOR SUPERFAMILY TRANSPORTER"/>
    <property type="match status" value="1"/>
</dbReference>
<gene>
    <name evidence="8" type="ORF">HZF24_08150</name>
</gene>
<feature type="transmembrane region" description="Helical" evidence="6">
    <location>
        <begin position="294"/>
        <end position="316"/>
    </location>
</feature>
<dbReference type="GO" id="GO:0005886">
    <property type="term" value="C:plasma membrane"/>
    <property type="evidence" value="ECO:0007669"/>
    <property type="project" value="UniProtKB-SubCell"/>
</dbReference>
<sequence length="381" mass="42034">MIESEKTLKKLSLPLFLISLPLTVMSILLPMYTTALGLTPLQVTGLFSVFSLGLVVMRLFIGYVSDKVGRKPVFILGLIIYTLSYFIYSNAKIISLIYIGRGLQAIAAAFISISSYSMIADLNMKKNAHNFGKVDSYSEKGGLLGVLLCFYVLNTPELIDGWSKLFLICAVASIIAVVYSIFFLNETKSIGNNDFSNISLPSSKNNIILFNLIIRIFTSSIFSIFVLYLQKRFNSNLLEIGVAFLLPTVMIAFAYPMIGKISDSIGSRKTLVCSLSVLVIILLILPYMNNIYLYGIAWTVYYITVSLFDVTINSLFVENITGEIRGSAVGKFTMGSNIGSFIGPLIGGFAFQEIGIQVPFFISSIGFAILLMLYIKRVSVN</sequence>
<dbReference type="CDD" id="cd17325">
    <property type="entry name" value="MFS_MdtG_SLC18_like"/>
    <property type="match status" value="1"/>
</dbReference>
<feature type="transmembrane region" description="Helical" evidence="6">
    <location>
        <begin position="206"/>
        <end position="228"/>
    </location>
</feature>
<evidence type="ECO:0000256" key="3">
    <source>
        <dbReference type="ARBA" id="ARBA00022692"/>
    </source>
</evidence>
<feature type="transmembrane region" description="Helical" evidence="6">
    <location>
        <begin position="73"/>
        <end position="91"/>
    </location>
</feature>
<dbReference type="SUPFAM" id="SSF103473">
    <property type="entry name" value="MFS general substrate transporter"/>
    <property type="match status" value="1"/>
</dbReference>
<dbReference type="Proteomes" id="UP000611629">
    <property type="component" value="Unassembled WGS sequence"/>
</dbReference>
<feature type="transmembrane region" description="Helical" evidence="6">
    <location>
        <begin position="12"/>
        <end position="32"/>
    </location>
</feature>
<dbReference type="InterPro" id="IPR005829">
    <property type="entry name" value="Sugar_transporter_CS"/>
</dbReference>